<dbReference type="GO" id="GO:0009086">
    <property type="term" value="P:methionine biosynthetic process"/>
    <property type="evidence" value="ECO:0007669"/>
    <property type="project" value="InterPro"/>
</dbReference>
<dbReference type="Gene3D" id="3.20.20.210">
    <property type="match status" value="1"/>
</dbReference>
<proteinExistence type="predicted"/>
<reference evidence="2" key="1">
    <citation type="submission" date="2023-03" db="EMBL/GenBank/DDBJ databases">
        <title>Massive genome expansion in bonnet fungi (Mycena s.s.) driven by repeated elements and novel gene families across ecological guilds.</title>
        <authorList>
            <consortium name="Lawrence Berkeley National Laboratory"/>
            <person name="Harder C.B."/>
            <person name="Miyauchi S."/>
            <person name="Viragh M."/>
            <person name="Kuo A."/>
            <person name="Thoen E."/>
            <person name="Andreopoulos B."/>
            <person name="Lu D."/>
            <person name="Skrede I."/>
            <person name="Drula E."/>
            <person name="Henrissat B."/>
            <person name="Morin E."/>
            <person name="Kohler A."/>
            <person name="Barry K."/>
            <person name="LaButti K."/>
            <person name="Morin E."/>
            <person name="Salamov A."/>
            <person name="Lipzen A."/>
            <person name="Mereny Z."/>
            <person name="Hegedus B."/>
            <person name="Baldrian P."/>
            <person name="Stursova M."/>
            <person name="Weitz H."/>
            <person name="Taylor A."/>
            <person name="Grigoriev I.V."/>
            <person name="Nagy L.G."/>
            <person name="Martin F."/>
            <person name="Kauserud H."/>
        </authorList>
    </citation>
    <scope>NUCLEOTIDE SEQUENCE</scope>
    <source>
        <strain evidence="2">CBHHK002</strain>
    </source>
</reference>
<comment type="caution">
    <text evidence="2">The sequence shown here is derived from an EMBL/GenBank/DDBJ whole genome shotgun (WGS) entry which is preliminary data.</text>
</comment>
<dbReference type="AlphaFoldDB" id="A0AAD7AFS4"/>
<dbReference type="InterPro" id="IPR038071">
    <property type="entry name" value="UROD/MetE-like_sf"/>
</dbReference>
<evidence type="ECO:0000313" key="3">
    <source>
        <dbReference type="Proteomes" id="UP001218218"/>
    </source>
</evidence>
<dbReference type="PANTHER" id="PTHR43844">
    <property type="entry name" value="METHIONINE SYNTHASE"/>
    <property type="match status" value="1"/>
</dbReference>
<keyword evidence="3" id="KW-1185">Reference proteome</keyword>
<dbReference type="InterPro" id="IPR002629">
    <property type="entry name" value="Met_Synth_C/arc"/>
</dbReference>
<sequence>MSTLKLRPPFRVEHVGSLVRPKELYDQRVLLEQGKCAREDLFAAEDAAVAHVVKVQRDLGLGTITDGEMRREVFFEGVFDKLEGMTFIPQRPMTEFKSYIPHVKLQSAMGLTEFPSWHCSGKIKRTVPFYIDHFNALKAVVPPEDVGRIKVNMCPPTWIHQRHGSDWTYDPAVYKSDDEYFDDLGIAYRAEIKELYELGCRNIQFDDPTFAYFCNDDMISGMEAAGVDHEALLDTYIRAINVCTVDRPQDLNIGLHMCRGNYMGGVHFSEGGYQRIAVKLFNSVDVDTFYLEYDNERSGDFSPLKHLPLNKVAVLGIVTTKSPKLEEAEALKARIHEAADIVAAGVPRRSKEAALNQLCISPQCGFASVWQGNPVTEEDQKAKLQLLLGVAKEIWK</sequence>
<feature type="domain" description="Cobalamin-independent methionine synthase MetE C-terminal/archaeal" evidence="1">
    <location>
        <begin position="178"/>
        <end position="368"/>
    </location>
</feature>
<dbReference type="GO" id="GO:0008270">
    <property type="term" value="F:zinc ion binding"/>
    <property type="evidence" value="ECO:0007669"/>
    <property type="project" value="InterPro"/>
</dbReference>
<protein>
    <recommendedName>
        <fullName evidence="1">Cobalamin-independent methionine synthase MetE C-terminal/archaeal domain-containing protein</fullName>
    </recommendedName>
</protein>
<accession>A0AAD7AFS4</accession>
<gene>
    <name evidence="2" type="ORF">DFH08DRAFT_851581</name>
</gene>
<dbReference type="EMBL" id="JARIHO010000008">
    <property type="protein sequence ID" value="KAJ7357298.1"/>
    <property type="molecule type" value="Genomic_DNA"/>
</dbReference>
<name>A0AAD7AFS4_9AGAR</name>
<evidence type="ECO:0000313" key="2">
    <source>
        <dbReference type="EMBL" id="KAJ7357298.1"/>
    </source>
</evidence>
<dbReference type="SUPFAM" id="SSF51726">
    <property type="entry name" value="UROD/MetE-like"/>
    <property type="match status" value="1"/>
</dbReference>
<evidence type="ECO:0000259" key="1">
    <source>
        <dbReference type="Pfam" id="PF01717"/>
    </source>
</evidence>
<dbReference type="Proteomes" id="UP001218218">
    <property type="component" value="Unassembled WGS sequence"/>
</dbReference>
<dbReference type="GO" id="GO:0003871">
    <property type="term" value="F:5-methyltetrahydropteroyltriglutamate-homocysteine S-methyltransferase activity"/>
    <property type="evidence" value="ECO:0007669"/>
    <property type="project" value="InterPro"/>
</dbReference>
<organism evidence="2 3">
    <name type="scientific">Mycena albidolilacea</name>
    <dbReference type="NCBI Taxonomy" id="1033008"/>
    <lineage>
        <taxon>Eukaryota</taxon>
        <taxon>Fungi</taxon>
        <taxon>Dikarya</taxon>
        <taxon>Basidiomycota</taxon>
        <taxon>Agaricomycotina</taxon>
        <taxon>Agaricomycetes</taxon>
        <taxon>Agaricomycetidae</taxon>
        <taxon>Agaricales</taxon>
        <taxon>Marasmiineae</taxon>
        <taxon>Mycenaceae</taxon>
        <taxon>Mycena</taxon>
    </lineage>
</organism>
<dbReference type="CDD" id="cd03311">
    <property type="entry name" value="CIMS_C_terminal_like"/>
    <property type="match status" value="1"/>
</dbReference>
<dbReference type="PANTHER" id="PTHR43844:SF2">
    <property type="entry name" value="SYNTHASE, VITAMIN-B12 INDEPENDENT, PUTATIVE (AFU_ORTHOLOGUE AFUA_3G12060)-RELATED"/>
    <property type="match status" value="1"/>
</dbReference>
<dbReference type="Pfam" id="PF01717">
    <property type="entry name" value="Meth_synt_2"/>
    <property type="match status" value="1"/>
</dbReference>